<evidence type="ECO:0000313" key="2">
    <source>
        <dbReference type="Proteomes" id="UP001054945"/>
    </source>
</evidence>
<dbReference type="EMBL" id="BPLR01020687">
    <property type="protein sequence ID" value="GIX81539.1"/>
    <property type="molecule type" value="Genomic_DNA"/>
</dbReference>
<reference evidence="1 2" key="1">
    <citation type="submission" date="2021-06" db="EMBL/GenBank/DDBJ databases">
        <title>Caerostris extrusa draft genome.</title>
        <authorList>
            <person name="Kono N."/>
            <person name="Arakawa K."/>
        </authorList>
    </citation>
    <scope>NUCLEOTIDE SEQUENCE [LARGE SCALE GENOMIC DNA]</scope>
</reference>
<accession>A0AAV4NDQ2</accession>
<sequence length="76" mass="8602">MQRIRQNKKKKGKRTPPRIVFIVSLAVERRSVWGGCHLNRMTRCPPNCITSHSNGSLKNAIVLRIPLCGEGTEFSK</sequence>
<proteinExistence type="predicted"/>
<evidence type="ECO:0000313" key="1">
    <source>
        <dbReference type="EMBL" id="GIX81539.1"/>
    </source>
</evidence>
<organism evidence="1 2">
    <name type="scientific">Caerostris extrusa</name>
    <name type="common">Bark spider</name>
    <name type="synonym">Caerostris bankana</name>
    <dbReference type="NCBI Taxonomy" id="172846"/>
    <lineage>
        <taxon>Eukaryota</taxon>
        <taxon>Metazoa</taxon>
        <taxon>Ecdysozoa</taxon>
        <taxon>Arthropoda</taxon>
        <taxon>Chelicerata</taxon>
        <taxon>Arachnida</taxon>
        <taxon>Araneae</taxon>
        <taxon>Araneomorphae</taxon>
        <taxon>Entelegynae</taxon>
        <taxon>Araneoidea</taxon>
        <taxon>Araneidae</taxon>
        <taxon>Caerostris</taxon>
    </lineage>
</organism>
<dbReference type="Proteomes" id="UP001054945">
    <property type="component" value="Unassembled WGS sequence"/>
</dbReference>
<name>A0AAV4NDQ2_CAEEX</name>
<dbReference type="AlphaFoldDB" id="A0AAV4NDQ2"/>
<gene>
    <name evidence="1" type="ORF">CEXT_227081</name>
</gene>
<protein>
    <submittedName>
        <fullName evidence="1">Uncharacterized protein</fullName>
    </submittedName>
</protein>
<keyword evidence="2" id="KW-1185">Reference proteome</keyword>
<comment type="caution">
    <text evidence="1">The sequence shown here is derived from an EMBL/GenBank/DDBJ whole genome shotgun (WGS) entry which is preliminary data.</text>
</comment>